<dbReference type="EMBL" id="LN794217">
    <property type="protein sequence ID" value="CEO17443.1"/>
    <property type="molecule type" value="Genomic_DNA"/>
</dbReference>
<dbReference type="KEGG" id="rmc:RMONA_04545"/>
<evidence type="ECO:0000313" key="86">
    <source>
        <dbReference type="EMBL" id="CEO18010.1"/>
    </source>
</evidence>
<dbReference type="KEGG" id="rmc:RMONA_01445"/>
<dbReference type="KEGG" id="rmc:RMONA_02830"/>
<evidence type="ECO:0000313" key="10">
    <source>
        <dbReference type="EMBL" id="CEO16596.1"/>
    </source>
</evidence>
<dbReference type="EMBL" id="LN794217">
    <property type="protein sequence ID" value="CEO17880.1"/>
    <property type="molecule type" value="Genomic_DNA"/>
</dbReference>
<dbReference type="EMBL" id="LN794217">
    <property type="protein sequence ID" value="CEO18002.1"/>
    <property type="molecule type" value="Genomic_DNA"/>
</dbReference>
<dbReference type="KEGG" id="rmc:RMONA_04975"/>
<dbReference type="KEGG" id="rmc:RMONA_06670"/>
<evidence type="ECO:0000313" key="53">
    <source>
        <dbReference type="EMBL" id="CEO17386.1"/>
    </source>
</evidence>
<dbReference type="EMBL" id="LN794217">
    <property type="protein sequence ID" value="CEO16574.1"/>
    <property type="molecule type" value="Genomic_DNA"/>
</dbReference>
<dbReference type="EMBL" id="LN794217">
    <property type="protein sequence ID" value="CEO18017.1"/>
    <property type="molecule type" value="Genomic_DNA"/>
</dbReference>
<evidence type="ECO:0000313" key="35">
    <source>
        <dbReference type="EMBL" id="CEO17057.1"/>
    </source>
</evidence>
<evidence type="ECO:0000313" key="25">
    <source>
        <dbReference type="EMBL" id="CEO16893.1"/>
    </source>
</evidence>
<dbReference type="KEGG" id="rmc:RMONA_05890"/>
<dbReference type="KEGG" id="rmc:RMONA_00050"/>
<evidence type="ECO:0000313" key="71">
    <source>
        <dbReference type="EMBL" id="CEO17702.1"/>
    </source>
</evidence>
<name>A0A0B7IXA5_9RICK</name>
<dbReference type="KEGG" id="rmc:RMONA_00760"/>
<proteinExistence type="predicted"/>
<evidence type="ECO:0000313" key="45">
    <source>
        <dbReference type="EMBL" id="CEO17252.1"/>
    </source>
</evidence>
<evidence type="ECO:0000313" key="76">
    <source>
        <dbReference type="EMBL" id="CEO17766.1"/>
    </source>
</evidence>
<dbReference type="EMBL" id="LN794217">
    <property type="protein sequence ID" value="CEO17556.1"/>
    <property type="molecule type" value="Genomic_DNA"/>
</dbReference>
<dbReference type="KEGG" id="rmc:RMONA_06170"/>
<evidence type="ECO:0000313" key="4">
    <source>
        <dbReference type="EMBL" id="CEO16496.1"/>
    </source>
</evidence>
<dbReference type="KEGG" id="rmc:RMONA_04630"/>
<evidence type="ECO:0000313" key="41">
    <source>
        <dbReference type="EMBL" id="CEO17203.1"/>
    </source>
</evidence>
<dbReference type="KEGG" id="rmc:RMONA_01855"/>
<dbReference type="EMBL" id="LN794217">
    <property type="protein sequence ID" value="CEO17464.1"/>
    <property type="molecule type" value="Genomic_DNA"/>
</dbReference>
<evidence type="ECO:0000313" key="67">
    <source>
        <dbReference type="EMBL" id="CEO17630.1"/>
    </source>
</evidence>
<dbReference type="EMBL" id="LN794217">
    <property type="protein sequence ID" value="CEO16876.1"/>
    <property type="molecule type" value="Genomic_DNA"/>
</dbReference>
<dbReference type="EMBL" id="LN794217">
    <property type="protein sequence ID" value="CEO16496.1"/>
    <property type="molecule type" value="Genomic_DNA"/>
</dbReference>
<dbReference type="KEGG" id="rmc:RMONA_01610"/>
<dbReference type="HOGENOM" id="CLU_2976421_0_0_5"/>
<dbReference type="EMBL" id="LN794217">
    <property type="protein sequence ID" value="CEO16923.1"/>
    <property type="molecule type" value="Genomic_DNA"/>
</dbReference>
<evidence type="ECO:0000313" key="54">
    <source>
        <dbReference type="EMBL" id="CEO17406.1"/>
    </source>
</evidence>
<dbReference type="KEGG" id="rmc:RMONA_08275"/>
<dbReference type="KEGG" id="rmc:RMONA_06045"/>
<dbReference type="EMBL" id="LN794217">
    <property type="protein sequence ID" value="CEO16931.1"/>
    <property type="molecule type" value="Genomic_DNA"/>
</dbReference>
<dbReference type="EMBL" id="LN794217">
    <property type="protein sequence ID" value="CEO17481.1"/>
    <property type="molecule type" value="Genomic_DNA"/>
</dbReference>
<dbReference type="KEGG" id="rmc:RMONA_02345"/>
<dbReference type="KEGG" id="rmc:RMONA_03105"/>
<dbReference type="EMBL" id="LN794217">
    <property type="protein sequence ID" value="CEO17773.1"/>
    <property type="molecule type" value="Genomic_DNA"/>
</dbReference>
<evidence type="ECO:0000313" key="17">
    <source>
        <dbReference type="EMBL" id="CEO16734.1"/>
    </source>
</evidence>
<dbReference type="KEGG" id="rmc:RMONA_06730"/>
<evidence type="ECO:0000313" key="75">
    <source>
        <dbReference type="EMBL" id="CEO17756.1"/>
    </source>
</evidence>
<dbReference type="EMBL" id="LN794217">
    <property type="protein sequence ID" value="CEO16661.1"/>
    <property type="molecule type" value="Genomic_DNA"/>
</dbReference>
<dbReference type="EMBL" id="LN794217">
    <property type="protein sequence ID" value="CEO16695.1"/>
    <property type="molecule type" value="Genomic_DNA"/>
</dbReference>
<dbReference type="EMBL" id="LN794217">
    <property type="protein sequence ID" value="CEO18051.1"/>
    <property type="molecule type" value="Genomic_DNA"/>
</dbReference>
<evidence type="ECO:0000313" key="9">
    <source>
        <dbReference type="EMBL" id="CEO16587.1"/>
    </source>
</evidence>
<evidence type="ECO:0000313" key="81">
    <source>
        <dbReference type="EMBL" id="CEO17880.1"/>
    </source>
</evidence>
<dbReference type="KEGG" id="rmc:RMONA_00340"/>
<dbReference type="EMBL" id="LN794217">
    <property type="protein sequence ID" value="CEO16760.1"/>
    <property type="molecule type" value="Genomic_DNA"/>
</dbReference>
<dbReference type="KEGG" id="rmc:RMONA_01385"/>
<dbReference type="KEGG" id="rmc:RMONA_04085"/>
<dbReference type="KEGG" id="rmc:RMONA_07645"/>
<dbReference type="KEGG" id="rmc:RMONA_04335"/>
<dbReference type="EMBL" id="LN794217">
    <property type="protein sequence ID" value="CEO17349.1"/>
    <property type="molecule type" value="Genomic_DNA"/>
</dbReference>
<dbReference type="KEGG" id="rmc:RMONA_05040"/>
<dbReference type="EMBL" id="LN794217">
    <property type="protein sequence ID" value="CEO16965.1"/>
    <property type="molecule type" value="Genomic_DNA"/>
</dbReference>
<evidence type="ECO:0000313" key="77">
    <source>
        <dbReference type="EMBL" id="CEO17773.1"/>
    </source>
</evidence>
<reference evidence="92" key="2">
    <citation type="submission" date="2015-01" db="EMBL/GenBank/DDBJ databases">
        <authorList>
            <person name="Felsheim R."/>
        </authorList>
    </citation>
    <scope>NUCLEOTIDE SEQUENCE [LARGE SCALE GENOMIC DNA]</scope>
    <source>
        <strain evidence="92">IrR/Munich</strain>
    </source>
</reference>
<evidence type="ECO:0000313" key="24">
    <source>
        <dbReference type="EMBL" id="CEO16876.1"/>
    </source>
</evidence>
<evidence type="ECO:0000313" key="50">
    <source>
        <dbReference type="EMBL" id="CEO17329.1"/>
    </source>
</evidence>
<dbReference type="EMBL" id="LN794217">
    <property type="protein sequence ID" value="CEO17311.1"/>
    <property type="molecule type" value="Genomic_DNA"/>
</dbReference>
<dbReference type="EMBL" id="LN794217">
    <property type="protein sequence ID" value="CEO16518.1"/>
    <property type="molecule type" value="Genomic_DNA"/>
</dbReference>
<dbReference type="KEGG" id="rmc:RMONA_00460"/>
<dbReference type="KEGG" id="rmc:RMONA_05955"/>
<evidence type="ECO:0000313" key="85">
    <source>
        <dbReference type="EMBL" id="CEO18002.1"/>
    </source>
</evidence>
<evidence type="ECO:0000313" key="60">
    <source>
        <dbReference type="EMBL" id="CEO17543.1"/>
    </source>
</evidence>
<dbReference type="KEGG" id="rmc:RMONA_04150"/>
<dbReference type="KEGG" id="rmc:RMONA_06530"/>
<evidence type="ECO:0000313" key="7">
    <source>
        <dbReference type="EMBL" id="CEO16565.1"/>
    </source>
</evidence>
<dbReference type="KEGG" id="rmc:RMONA_05840"/>
<evidence type="ECO:0000313" key="83">
    <source>
        <dbReference type="EMBL" id="CEO17933.1"/>
    </source>
</evidence>
<protein>
    <recommendedName>
        <fullName evidence="93">Transposase</fullName>
    </recommendedName>
</protein>
<evidence type="ECO:0000313" key="48">
    <source>
        <dbReference type="EMBL" id="CEO17301.1"/>
    </source>
</evidence>
<evidence type="ECO:0000313" key="18">
    <source>
        <dbReference type="EMBL" id="CEO16760.1"/>
    </source>
</evidence>
<evidence type="ECO:0000313" key="47">
    <source>
        <dbReference type="EMBL" id="CEO17294.1"/>
    </source>
</evidence>
<evidence type="ECO:0000313" key="56">
    <source>
        <dbReference type="EMBL" id="CEO17464.1"/>
    </source>
</evidence>
<evidence type="ECO:0000313" key="20">
    <source>
        <dbReference type="EMBL" id="CEO16780.1"/>
    </source>
</evidence>
<dbReference type="STRING" id="109232.RMONA_00050"/>
<gene>
    <name evidence="1" type="ORF">RMONA_00050</name>
    <name evidence="2" type="ORF">RMONA_00175</name>
    <name evidence="3" type="ORF">RMONA_00295</name>
    <name evidence="4" type="ORF">RMONA_00340</name>
    <name evidence="5" type="ORF">RMONA_00460</name>
    <name evidence="6" type="ORF">RMONA_00625</name>
    <name evidence="7" type="ORF">RMONA_00715</name>
    <name evidence="8" type="ORF">RMONA_00760</name>
    <name evidence="9" type="ORF">RMONA_00825</name>
    <name evidence="10" type="ORF">RMONA_00870</name>
    <name evidence="11" type="ORF">RMONA_00905</name>
    <name evidence="12" type="ORF">RMONA_01090</name>
    <name evidence="13" type="ORF">RMONA_01195</name>
    <name evidence="14" type="ORF">RMONA_01295</name>
    <name evidence="15" type="ORF">RMONA_01385</name>
    <name evidence="16" type="ORF">RMONA_01445</name>
    <name evidence="17" type="ORF">RMONA_01610</name>
    <name evidence="18" type="ORF">RMONA_01755</name>
    <name evidence="19" type="ORF">RMONA_01840</name>
    <name evidence="20" type="ORF">RMONA_01855</name>
    <name evidence="21" type="ORF">RMONA_01915</name>
    <name evidence="22" type="ORF">RMONA_02155</name>
    <name evidence="23" type="ORF">RMONA_02270</name>
    <name evidence="24" type="ORF">RMONA_02345</name>
    <name evidence="25" type="ORF">RMONA_02435</name>
    <name evidence="26" type="ORF">RMONA_02515</name>
    <name evidence="27" type="ORF">RMONA_02595</name>
    <name evidence="28" type="ORF">RMONA_02635</name>
    <name evidence="29" type="ORF">RMONA_02830</name>
    <name evidence="30" type="ORF">RMONA_03000</name>
    <name evidence="31" type="ORF">RMONA_03075</name>
    <name evidence="32" type="ORF">RMONA_03105</name>
    <name evidence="33" type="ORF">RMONA_03200</name>
    <name evidence="34" type="ORF">RMONA_03215</name>
    <name evidence="35" type="ORF">RMONA_03295</name>
    <name evidence="36" type="ORF">RMONA_03515</name>
    <name evidence="37" type="ORF">RMONA_03595</name>
    <name evidence="38" type="ORF">RMONA_03700</name>
    <name evidence="39" type="ORF">RMONA_03890</name>
    <name evidence="40" type="ORF">RMONA_04055</name>
    <name evidence="41" type="ORF">RMONA_04085</name>
    <name evidence="42" type="ORF">RMONA_04150</name>
    <name evidence="43" type="ORF">RMONA_04260</name>
    <name evidence="44" type="ORF">RMONA_04275</name>
    <name evidence="45" type="ORF">RMONA_04335</name>
    <name evidence="46" type="ORF">RMONA_04390</name>
    <name evidence="47" type="ORF">RMONA_04545</name>
    <name evidence="48" type="ORF">RMONA_04580</name>
    <name evidence="49" type="ORF">RMONA_04630</name>
    <name evidence="50" type="ORF">RMONA_04720</name>
    <name evidence="51" type="ORF">RMONA_04840</name>
    <name evidence="52" type="ORF">RMONA_04975</name>
    <name evidence="53" type="ORF">RMONA_05040</name>
    <name evidence="54" type="ORF">RMONA_05140</name>
    <name evidence="55" type="ORF">RMONA_05335</name>
    <name evidence="56" type="ORF">RMONA_05445</name>
    <name evidence="57" type="ORF">RMONA_05530</name>
    <name evidence="58" type="ORF">RMONA_05670</name>
    <name evidence="59" type="ORF">RMONA_05840</name>
    <name evidence="60" type="ORF">RMONA_05890</name>
    <name evidence="61" type="ORF">RMONA_05955</name>
    <name evidence="62" type="ORF">RMONA_05980</name>
    <name evidence="63" type="ORF">RMONA_06045</name>
    <name evidence="64" type="ORF">RMONA_06155</name>
    <name evidence="65" type="ORF">RMONA_06170</name>
    <name evidence="66" type="ORF">RMONA_06345</name>
    <name evidence="67" type="ORF">RMONA_06355</name>
    <name evidence="68" type="ORF">RMONA_06530</name>
    <name evidence="69" type="ORF">RMONA_06670</name>
    <name evidence="70" type="ORF">RMONA_06690</name>
    <name evidence="71" type="ORF">RMONA_06730</name>
    <name evidence="72" type="ORF">RMONA_06840</name>
    <name evidence="73" type="ORF">RMONA_06915</name>
    <name evidence="74" type="ORF">RMONA_06955</name>
    <name evidence="75" type="ORF">RMONA_07015</name>
    <name evidence="76" type="ORF">RMONA_07070</name>
    <name evidence="77" type="ORF">RMONA_07105</name>
    <name evidence="78" type="ORF">RMONA_07200</name>
    <name evidence="79" type="ORF">RMONA_07420</name>
    <name evidence="80" type="ORF">RMONA_07605</name>
    <name evidence="81" type="ORF">RMONA_07645</name>
    <name evidence="82" type="ORF">RMONA_07695</name>
    <name evidence="83" type="ORF">RMONA_07910</name>
    <name evidence="84" type="ORF">RMONA_07960</name>
    <name evidence="85" type="ORF">RMONA_08275</name>
    <name evidence="86" type="ORF">RMONA_08315</name>
    <name evidence="87" type="ORF">RMONA_08350</name>
    <name evidence="88" type="ORF">RMONA_08380</name>
    <name evidence="89" type="ORF">RMONA_08420</name>
    <name evidence="90" type="ORF">RMONA_08535</name>
    <name evidence="91" type="ORF">RMONA_08625</name>
</gene>
<evidence type="ECO:0000313" key="92">
    <source>
        <dbReference type="Proteomes" id="UP000018149"/>
    </source>
</evidence>
<dbReference type="KEGG" id="rmc:RMONA_01195"/>
<dbReference type="KEGG" id="rmc:RMONA_06155"/>
<dbReference type="KEGG" id="rmc:RMONA_03515"/>
<evidence type="ECO:0000313" key="11">
    <source>
        <dbReference type="EMBL" id="CEO16603.1"/>
    </source>
</evidence>
<dbReference type="EMBL" id="LN794217">
    <property type="protein sequence ID" value="CEO17872.1"/>
    <property type="molecule type" value="Genomic_DNA"/>
</dbReference>
<dbReference type="EMBL" id="LN794217">
    <property type="protein sequence ID" value="CEO16487.1"/>
    <property type="molecule type" value="Genomic_DNA"/>
</dbReference>
<evidence type="ECO:0000313" key="61">
    <source>
        <dbReference type="EMBL" id="CEO17551.1"/>
    </source>
</evidence>
<evidence type="ECO:0000313" key="90">
    <source>
        <dbReference type="EMBL" id="CEO18051.1"/>
    </source>
</evidence>
<dbReference type="KEGG" id="rmc:RMONA_02515"/>
<evidence type="ECO:0000313" key="15">
    <source>
        <dbReference type="EMBL" id="CEO16695.1"/>
    </source>
</evidence>
<dbReference type="EMBL" id="LN794217">
    <property type="protein sequence ID" value="CEO17737.1"/>
    <property type="molecule type" value="Genomic_DNA"/>
</dbReference>
<dbReference type="KEGG" id="rmc:RMONA_02270"/>
<dbReference type="EMBL" id="LN794217">
    <property type="protein sequence ID" value="CEO16439.1"/>
    <property type="molecule type" value="Genomic_DNA"/>
</dbReference>
<evidence type="ECO:0000313" key="21">
    <source>
        <dbReference type="EMBL" id="CEO16792.1"/>
    </source>
</evidence>
<dbReference type="AlphaFoldDB" id="A0A0B7IXA5"/>
<dbReference type="KEGG" id="rmc:RMONA_04275"/>
<evidence type="ECO:0000313" key="46">
    <source>
        <dbReference type="EMBL" id="CEO17263.1"/>
    </source>
</evidence>
<dbReference type="KEGG" id="rmc:RMONA_00625"/>
<dbReference type="KEGG" id="rmc:RMONA_03890"/>
<dbReference type="EMBL" id="LN794217">
    <property type="protein sequence ID" value="CEO17702.1"/>
    <property type="molecule type" value="Genomic_DNA"/>
</dbReference>
<dbReference type="EMBL" id="LN794217">
    <property type="protein sequence ID" value="CEO16463.1"/>
    <property type="molecule type" value="Genomic_DNA"/>
</dbReference>
<dbReference type="KEGG" id="rmc:RMONA_00295"/>
<dbReference type="EMBL" id="LN794217">
    <property type="protein sequence ID" value="CEO18021.1"/>
    <property type="molecule type" value="Genomic_DNA"/>
</dbReference>
<dbReference type="EMBL" id="LN794217">
    <property type="protein sequence ID" value="CEO17507.1"/>
    <property type="molecule type" value="Genomic_DNA"/>
</dbReference>
<dbReference type="KEGG" id="rmc:RMONA_03075"/>
<dbReference type="KEGG" id="rmc:RMONA_06345"/>
<dbReference type="KEGG" id="rmc:RMONA_00175"/>
<dbReference type="KEGG" id="rmc:RMONA_07070"/>
<evidence type="ECO:0000313" key="72">
    <source>
        <dbReference type="EMBL" id="CEO17724.1"/>
    </source>
</evidence>
<dbReference type="KEGG" id="rmc:RMONA_08350"/>
<evidence type="ECO:0000313" key="42">
    <source>
        <dbReference type="EMBL" id="CEO17216.1"/>
    </source>
</evidence>
<evidence type="ECO:0000313" key="1">
    <source>
        <dbReference type="EMBL" id="CEO16439.1"/>
    </source>
</evidence>
<evidence type="ECO:0000313" key="23">
    <source>
        <dbReference type="EMBL" id="CEO16861.1"/>
    </source>
</evidence>
<evidence type="ECO:0000313" key="73">
    <source>
        <dbReference type="EMBL" id="CEO17737.1"/>
    </source>
</evidence>
<dbReference type="KEGG" id="rmc:RMONA_01295"/>
<evidence type="ECO:0008006" key="93">
    <source>
        <dbReference type="Google" id="ProtNLM"/>
    </source>
</evidence>
<dbReference type="EMBL" id="LN794217">
    <property type="protein sequence ID" value="CEO16596.1"/>
    <property type="molecule type" value="Genomic_DNA"/>
</dbReference>
<dbReference type="KEGG" id="rmc:RMONA_03200"/>
<dbReference type="KEGG" id="rmc:RMONA_02155"/>
<dbReference type="EMBL" id="LN794217">
    <property type="protein sequence ID" value="CEO17942.1"/>
    <property type="molecule type" value="Genomic_DNA"/>
</dbReference>
<dbReference type="EMBL" id="LN794217">
    <property type="protein sequence ID" value="CEO17294.1"/>
    <property type="molecule type" value="Genomic_DNA"/>
</dbReference>
<evidence type="ECO:0000313" key="29">
    <source>
        <dbReference type="EMBL" id="CEO16965.1"/>
    </source>
</evidence>
<evidence type="ECO:0000313" key="68">
    <source>
        <dbReference type="EMBL" id="CEO17662.1"/>
    </source>
</evidence>
<dbReference type="EMBL" id="LN794217">
    <property type="protein sequence ID" value="CEO17533.1"/>
    <property type="molecule type" value="Genomic_DNA"/>
</dbReference>
<evidence type="ECO:0000313" key="89">
    <source>
        <dbReference type="EMBL" id="CEO18028.1"/>
    </source>
</evidence>
<dbReference type="KEGG" id="rmc:RMONA_06690"/>
<dbReference type="EMBL" id="LN794217">
    <property type="protein sequence ID" value="CEO17593.1"/>
    <property type="molecule type" value="Genomic_DNA"/>
</dbReference>
<dbReference type="EMBL" id="LN794217">
    <property type="protein sequence ID" value="CEO17013.1"/>
    <property type="molecule type" value="Genomic_DNA"/>
</dbReference>
<evidence type="ECO:0000313" key="82">
    <source>
        <dbReference type="EMBL" id="CEO17890.1"/>
    </source>
</evidence>
<dbReference type="KEGG" id="rmc:RMONA_05530"/>
<evidence type="ECO:0000313" key="43">
    <source>
        <dbReference type="EMBL" id="CEO17238.1"/>
    </source>
</evidence>
<dbReference type="EMBL" id="LN794217">
    <property type="protein sequence ID" value="CEO17890.1"/>
    <property type="molecule type" value="Genomic_DNA"/>
</dbReference>
<evidence type="ECO:0000313" key="39">
    <source>
        <dbReference type="EMBL" id="CEO17164.1"/>
    </source>
</evidence>
<dbReference type="EMBL" id="LN794217">
    <property type="protein sequence ID" value="CEO17127.1"/>
    <property type="molecule type" value="Genomic_DNA"/>
</dbReference>
<dbReference type="EMBL" id="LN794217">
    <property type="protein sequence ID" value="CEO17933.1"/>
    <property type="molecule type" value="Genomic_DNA"/>
</dbReference>
<evidence type="ECO:0000313" key="69">
    <source>
        <dbReference type="EMBL" id="CEO17690.1"/>
    </source>
</evidence>
<evidence type="ECO:0000313" key="12">
    <source>
        <dbReference type="EMBL" id="CEO16640.1"/>
    </source>
</evidence>
<dbReference type="KEGG" id="rmc:RMONA_04840"/>
<keyword evidence="92" id="KW-1185">Reference proteome</keyword>
<evidence type="ECO:0000313" key="32">
    <source>
        <dbReference type="EMBL" id="CEO17019.1"/>
    </source>
</evidence>
<dbReference type="EMBL" id="LN794217">
    <property type="protein sequence ID" value="CEO17238.1"/>
    <property type="molecule type" value="Genomic_DNA"/>
</dbReference>
<dbReference type="EMBL" id="LN794217">
    <property type="protein sequence ID" value="CEO17792.1"/>
    <property type="molecule type" value="Genomic_DNA"/>
</dbReference>
<dbReference type="EMBL" id="LN794217">
    <property type="protein sequence ID" value="CEO16587.1"/>
    <property type="molecule type" value="Genomic_DNA"/>
</dbReference>
<evidence type="ECO:0000313" key="79">
    <source>
        <dbReference type="EMBL" id="CEO17835.1"/>
    </source>
</evidence>
<dbReference type="KEGG" id="rmc:RMONA_08625"/>
<dbReference type="KEGG" id="rmc:RMONA_04390"/>
<evidence type="ECO:0000313" key="91">
    <source>
        <dbReference type="EMBL" id="CEO18069.1"/>
    </source>
</evidence>
<dbReference type="KEGG" id="rmc:RMONA_07420"/>
<dbReference type="EMBL" id="LN794217">
    <property type="protein sequence ID" value="CEO16839.1"/>
    <property type="molecule type" value="Genomic_DNA"/>
</dbReference>
<sequence>MCKYTTIFCIVDKFCKIYEKWVKHQLLKSNKQRFREGKLSLSEELSIMIFTILVHINI</sequence>
<evidence type="ECO:0000313" key="8">
    <source>
        <dbReference type="EMBL" id="CEO16574.1"/>
    </source>
</evidence>
<evidence type="ECO:0000313" key="74">
    <source>
        <dbReference type="EMBL" id="CEO17744.1"/>
    </source>
</evidence>
<dbReference type="EMBL" id="LN794217">
    <property type="protein sequence ID" value="CEO16909.1"/>
    <property type="molecule type" value="Genomic_DNA"/>
</dbReference>
<evidence type="ECO:0000313" key="19">
    <source>
        <dbReference type="EMBL" id="CEO16777.1"/>
    </source>
</evidence>
<dbReference type="EMBL" id="LN794217">
    <property type="protein sequence ID" value="CEO17375.1"/>
    <property type="molecule type" value="Genomic_DNA"/>
</dbReference>
<dbReference type="KEGG" id="rmc:RMONA_01755"/>
<dbReference type="EMBL" id="LN794217">
    <property type="protein sequence ID" value="CEO16680.1"/>
    <property type="molecule type" value="Genomic_DNA"/>
</dbReference>
<dbReference type="EMBL" id="LN794217">
    <property type="protein sequence ID" value="CEO17019.1"/>
    <property type="molecule type" value="Genomic_DNA"/>
</dbReference>
<evidence type="ECO:0000313" key="80">
    <source>
        <dbReference type="EMBL" id="CEO17872.1"/>
    </source>
</evidence>
<evidence type="ECO:0000313" key="59">
    <source>
        <dbReference type="EMBL" id="CEO17533.1"/>
    </source>
</evidence>
<dbReference type="EMBL" id="LN794217">
    <property type="protein sequence ID" value="CEO17766.1"/>
    <property type="molecule type" value="Genomic_DNA"/>
</dbReference>
<evidence type="ECO:0000313" key="26">
    <source>
        <dbReference type="EMBL" id="CEO16909.1"/>
    </source>
</evidence>
<evidence type="ECO:0000313" key="3">
    <source>
        <dbReference type="EMBL" id="CEO16487.1"/>
    </source>
</evidence>
<dbReference type="EMBL" id="LN794217">
    <property type="protein sequence ID" value="CEO17203.1"/>
    <property type="molecule type" value="Genomic_DNA"/>
</dbReference>
<dbReference type="KEGG" id="rmc:RMONA_01840"/>
<dbReference type="KEGG" id="rmc:RMONA_04720"/>
<dbReference type="EMBL" id="LN794217">
    <property type="protein sequence ID" value="CEO16734.1"/>
    <property type="molecule type" value="Genomic_DNA"/>
</dbReference>
<evidence type="ECO:0000313" key="16">
    <source>
        <dbReference type="EMBL" id="CEO16706.1"/>
    </source>
</evidence>
<dbReference type="EMBL" id="LN794217">
    <property type="protein sequence ID" value="CEO17263.1"/>
    <property type="molecule type" value="Genomic_DNA"/>
</dbReference>
<dbReference type="EMBL" id="LN794217">
    <property type="protein sequence ID" value="CEO17724.1"/>
    <property type="molecule type" value="Genomic_DNA"/>
</dbReference>
<dbReference type="EMBL" id="LN794217">
    <property type="protein sequence ID" value="CEO16603.1"/>
    <property type="molecule type" value="Genomic_DNA"/>
</dbReference>
<evidence type="ECO:0000313" key="40">
    <source>
        <dbReference type="EMBL" id="CEO17197.1"/>
    </source>
</evidence>
<dbReference type="KEGG" id="rmc:RMONA_05980"/>
<dbReference type="KEGG" id="rmc:RMONA_00905"/>
<dbReference type="EMBL" id="LN794217">
    <property type="protein sequence ID" value="CEO18028.1"/>
    <property type="molecule type" value="Genomic_DNA"/>
</dbReference>
<dbReference type="EMBL" id="LN794217">
    <property type="protein sequence ID" value="CEO16780.1"/>
    <property type="molecule type" value="Genomic_DNA"/>
</dbReference>
<evidence type="ECO:0000313" key="36">
    <source>
        <dbReference type="EMBL" id="CEO17094.1"/>
    </source>
</evidence>
<dbReference type="EMBL" id="LN794217">
    <property type="protein sequence ID" value="CEO17197.1"/>
    <property type="molecule type" value="Genomic_DNA"/>
</dbReference>
<dbReference type="KEGG" id="rmc:RMONA_04055"/>
<evidence type="ECO:0000313" key="2">
    <source>
        <dbReference type="EMBL" id="CEO16463.1"/>
    </source>
</evidence>
<dbReference type="KEGG" id="rmc:RMONA_08315"/>
<dbReference type="EMBL" id="LN794217">
    <property type="protein sequence ID" value="CEO17756.1"/>
    <property type="molecule type" value="Genomic_DNA"/>
</dbReference>
<evidence type="ECO:0000313" key="31">
    <source>
        <dbReference type="EMBL" id="CEO17013.1"/>
    </source>
</evidence>
<evidence type="ECO:0000313" key="64">
    <source>
        <dbReference type="EMBL" id="CEO17590.1"/>
    </source>
</evidence>
<evidence type="ECO:0000313" key="84">
    <source>
        <dbReference type="EMBL" id="CEO17942.1"/>
    </source>
</evidence>
<evidence type="ECO:0000313" key="52">
    <source>
        <dbReference type="EMBL" id="CEO17375.1"/>
    </source>
</evidence>
<dbReference type="KEGG" id="rmc:RMONA_04580"/>
<evidence type="ECO:0000313" key="22">
    <source>
        <dbReference type="EMBL" id="CEO16839.1"/>
    </source>
</evidence>
<dbReference type="KEGG" id="rmc:RMONA_07015"/>
<dbReference type="EMBL" id="LN794217">
    <property type="protein sequence ID" value="CEO18069.1"/>
    <property type="molecule type" value="Genomic_DNA"/>
</dbReference>
<evidence type="ECO:0000313" key="58">
    <source>
        <dbReference type="EMBL" id="CEO17507.1"/>
    </source>
</evidence>
<evidence type="ECO:0000313" key="38">
    <source>
        <dbReference type="EMBL" id="CEO17127.1"/>
    </source>
</evidence>
<dbReference type="KEGG" id="rmc:RMONA_06955"/>
<evidence type="ECO:0000313" key="28">
    <source>
        <dbReference type="EMBL" id="CEO16931.1"/>
    </source>
</evidence>
<dbReference type="EMBL" id="LN794217">
    <property type="protein sequence ID" value="CEO17329.1"/>
    <property type="molecule type" value="Genomic_DNA"/>
</dbReference>
<dbReference type="KEGG" id="rmc:RMONA_05670"/>
<dbReference type="EMBL" id="LN794217">
    <property type="protein sequence ID" value="CEO17301.1"/>
    <property type="molecule type" value="Genomic_DNA"/>
</dbReference>
<evidence type="ECO:0000313" key="51">
    <source>
        <dbReference type="EMBL" id="CEO17349.1"/>
    </source>
</evidence>
<dbReference type="KEGG" id="rmc:RMONA_00825"/>
<dbReference type="EMBL" id="LN794217">
    <property type="protein sequence ID" value="CEO17041.1"/>
    <property type="molecule type" value="Genomic_DNA"/>
</dbReference>
<dbReference type="KEGG" id="rmc:RMONA_04260"/>
<dbReference type="KEGG" id="rmc:RMONA_07605"/>
<dbReference type="EMBL" id="LN794217">
    <property type="protein sequence ID" value="CEO17109.1"/>
    <property type="molecule type" value="Genomic_DNA"/>
</dbReference>
<dbReference type="EMBL" id="LN794217">
    <property type="protein sequence ID" value="CEO16998.1"/>
    <property type="molecule type" value="Genomic_DNA"/>
</dbReference>
<evidence type="ECO:0000313" key="14">
    <source>
        <dbReference type="EMBL" id="CEO16680.1"/>
    </source>
</evidence>
<evidence type="ECO:0000313" key="37">
    <source>
        <dbReference type="EMBL" id="CEO17109.1"/>
    </source>
</evidence>
<evidence type="ECO:0000313" key="63">
    <source>
        <dbReference type="EMBL" id="CEO17568.1"/>
    </source>
</evidence>
<dbReference type="EMBL" id="LN794217">
    <property type="protein sequence ID" value="CEO16547.1"/>
    <property type="molecule type" value="Genomic_DNA"/>
</dbReference>
<dbReference type="EMBL" id="LN794217">
    <property type="protein sequence ID" value="CEO17216.1"/>
    <property type="molecule type" value="Genomic_DNA"/>
</dbReference>
<dbReference type="EMBL" id="LN794217">
    <property type="protein sequence ID" value="CEO17628.1"/>
    <property type="molecule type" value="Genomic_DNA"/>
</dbReference>
<dbReference type="EMBL" id="LN794217">
    <property type="protein sequence ID" value="CEO16565.1"/>
    <property type="molecule type" value="Genomic_DNA"/>
</dbReference>
<dbReference type="KEGG" id="rmc:RMONA_05140"/>
<dbReference type="EMBL" id="LN794217">
    <property type="protein sequence ID" value="CEO17543.1"/>
    <property type="molecule type" value="Genomic_DNA"/>
</dbReference>
<dbReference type="EMBL" id="LN794217">
    <property type="protein sequence ID" value="CEO17694.1"/>
    <property type="molecule type" value="Genomic_DNA"/>
</dbReference>
<evidence type="ECO:0000313" key="65">
    <source>
        <dbReference type="EMBL" id="CEO17593.1"/>
    </source>
</evidence>
<dbReference type="KEGG" id="rmc:RMONA_00715"/>
<evidence type="ECO:0000313" key="6">
    <source>
        <dbReference type="EMBL" id="CEO16547.1"/>
    </source>
</evidence>
<dbReference type="EMBL" id="LN794217">
    <property type="protein sequence ID" value="CEO16706.1"/>
    <property type="molecule type" value="Genomic_DNA"/>
</dbReference>
<dbReference type="EMBL" id="LN794217">
    <property type="protein sequence ID" value="CEO17835.1"/>
    <property type="molecule type" value="Genomic_DNA"/>
</dbReference>
<dbReference type="EMBL" id="LN794217">
    <property type="protein sequence ID" value="CEO17094.1"/>
    <property type="molecule type" value="Genomic_DNA"/>
</dbReference>
<evidence type="ECO:0000313" key="88">
    <source>
        <dbReference type="EMBL" id="CEO18021.1"/>
    </source>
</evidence>
<dbReference type="EMBL" id="LN794217">
    <property type="protein sequence ID" value="CEO16893.1"/>
    <property type="molecule type" value="Genomic_DNA"/>
</dbReference>
<dbReference type="KEGG" id="rmc:RMONA_07960"/>
<dbReference type="EMBL" id="LN794217">
    <property type="protein sequence ID" value="CEO17241.1"/>
    <property type="molecule type" value="Genomic_DNA"/>
</dbReference>
<dbReference type="KEGG" id="rmc:RMONA_06355"/>
<evidence type="ECO:0000313" key="66">
    <source>
        <dbReference type="EMBL" id="CEO17628.1"/>
    </source>
</evidence>
<evidence type="ECO:0000313" key="70">
    <source>
        <dbReference type="EMBL" id="CEO17694.1"/>
    </source>
</evidence>
<evidence type="ECO:0000313" key="87">
    <source>
        <dbReference type="EMBL" id="CEO18017.1"/>
    </source>
</evidence>
<dbReference type="EMBL" id="LN794217">
    <property type="protein sequence ID" value="CEO17630.1"/>
    <property type="molecule type" value="Genomic_DNA"/>
</dbReference>
<dbReference type="EMBL" id="LN794217">
    <property type="protein sequence ID" value="CEO17038.1"/>
    <property type="molecule type" value="Genomic_DNA"/>
</dbReference>
<dbReference type="KEGG" id="rmc:RMONA_08420"/>
<evidence type="ECO:0000313" key="44">
    <source>
        <dbReference type="EMBL" id="CEO17241.1"/>
    </source>
</evidence>
<evidence type="ECO:0000313" key="62">
    <source>
        <dbReference type="EMBL" id="CEO17556.1"/>
    </source>
</evidence>
<organism evidence="6 92">
    <name type="scientific">Rickettsia monacensis</name>
    <dbReference type="NCBI Taxonomy" id="109232"/>
    <lineage>
        <taxon>Bacteria</taxon>
        <taxon>Pseudomonadati</taxon>
        <taxon>Pseudomonadota</taxon>
        <taxon>Alphaproteobacteria</taxon>
        <taxon>Rickettsiales</taxon>
        <taxon>Rickettsiaceae</taxon>
        <taxon>Rickettsieae</taxon>
        <taxon>Rickettsia</taxon>
        <taxon>spotted fever group</taxon>
    </lineage>
</organism>
<dbReference type="KEGG" id="rmc:RMONA_03700"/>
<dbReference type="KEGG" id="rmc:RMONA_01090"/>
<dbReference type="KEGG" id="rmc:RMONA_07105"/>
<dbReference type="EMBL" id="LN794217">
    <property type="protein sequence ID" value="CEO17252.1"/>
    <property type="molecule type" value="Genomic_DNA"/>
</dbReference>
<dbReference type="EMBL" id="LN794217">
    <property type="protein sequence ID" value="CEO17690.1"/>
    <property type="molecule type" value="Genomic_DNA"/>
</dbReference>
<dbReference type="EMBL" id="LN794217">
    <property type="protein sequence ID" value="CEO17551.1"/>
    <property type="molecule type" value="Genomic_DNA"/>
</dbReference>
<dbReference type="EMBL" id="LN794217">
    <property type="protein sequence ID" value="CEO16861.1"/>
    <property type="molecule type" value="Genomic_DNA"/>
</dbReference>
<reference evidence="6 92" key="1">
    <citation type="submission" date="2015-01" db="EMBL/GenBank/DDBJ databases">
        <title>Draft genome sequence of Rickettsia monacensis strain IrR/Munich.</title>
        <authorList>
            <person name="Felsheim R.F."/>
            <person name="Johnson S.L."/>
            <person name="Kurtti T.J."/>
            <person name="Munderloh U.G."/>
        </authorList>
    </citation>
    <scope>NUCLEOTIDE SEQUENCE [LARGE SCALE GENOMIC DNA]</scope>
    <source>
        <strain evidence="6 92">IrR/Munich</strain>
    </source>
</reference>
<dbReference type="EMBL" id="LN794217">
    <property type="protein sequence ID" value="CEO18010.1"/>
    <property type="molecule type" value="Genomic_DNA"/>
</dbReference>
<dbReference type="KEGG" id="rmc:RMONA_03215"/>
<evidence type="ECO:0000313" key="49">
    <source>
        <dbReference type="EMBL" id="CEO17311.1"/>
    </source>
</evidence>
<dbReference type="EMBL" id="LN794217">
    <property type="protein sequence ID" value="CEO17662.1"/>
    <property type="molecule type" value="Genomic_DNA"/>
</dbReference>
<dbReference type="Proteomes" id="UP000018149">
    <property type="component" value="Chromosome I"/>
</dbReference>
<dbReference type="KEGG" id="rmc:RMONA_07695"/>
<evidence type="ECO:0000313" key="78">
    <source>
        <dbReference type="EMBL" id="CEO17792.1"/>
    </source>
</evidence>
<dbReference type="EMBL" id="LN794217">
    <property type="protein sequence ID" value="CEO17406.1"/>
    <property type="molecule type" value="Genomic_DNA"/>
</dbReference>
<evidence type="ECO:0000313" key="55">
    <source>
        <dbReference type="EMBL" id="CEO17443.1"/>
    </source>
</evidence>
<dbReference type="EMBL" id="LN794217">
    <property type="protein sequence ID" value="CEO17590.1"/>
    <property type="molecule type" value="Genomic_DNA"/>
</dbReference>
<dbReference type="EMBL" id="LN794217">
    <property type="protein sequence ID" value="CEO17568.1"/>
    <property type="molecule type" value="Genomic_DNA"/>
</dbReference>
<dbReference type="KEGG" id="rmc:RMONA_02635"/>
<dbReference type="EMBL" id="LN794217">
    <property type="protein sequence ID" value="CEO17164.1"/>
    <property type="molecule type" value="Genomic_DNA"/>
</dbReference>
<dbReference type="EMBL" id="LN794217">
    <property type="protein sequence ID" value="CEO16640.1"/>
    <property type="molecule type" value="Genomic_DNA"/>
</dbReference>
<evidence type="ECO:0000313" key="27">
    <source>
        <dbReference type="EMBL" id="CEO16923.1"/>
    </source>
</evidence>
<dbReference type="KEGG" id="rmc:RMONA_06840"/>
<dbReference type="KEGG" id="rmc:RMONA_05445"/>
<dbReference type="KEGG" id="rmc:RMONA_01915"/>
<dbReference type="KEGG" id="rmc:RMONA_03295"/>
<dbReference type="KEGG" id="rmc:RMONA_08380"/>
<dbReference type="EMBL" id="LN794217">
    <property type="protein sequence ID" value="CEO16777.1"/>
    <property type="molecule type" value="Genomic_DNA"/>
</dbReference>
<accession>A0A0B7IXA5</accession>
<evidence type="ECO:0000313" key="34">
    <source>
        <dbReference type="EMBL" id="CEO17041.1"/>
    </source>
</evidence>
<dbReference type="KEGG" id="rmc:RMONA_00870"/>
<dbReference type="EMBL" id="LN794217">
    <property type="protein sequence ID" value="CEO17386.1"/>
    <property type="molecule type" value="Genomic_DNA"/>
</dbReference>
<dbReference type="KEGG" id="rmc:RMONA_02595"/>
<dbReference type="KEGG" id="rmc:RMONA_03000"/>
<dbReference type="KEGG" id="rmc:RMONA_08535"/>
<dbReference type="KEGG" id="rmc:RMONA_05335"/>
<dbReference type="EMBL" id="LN794217">
    <property type="protein sequence ID" value="CEO16792.1"/>
    <property type="molecule type" value="Genomic_DNA"/>
</dbReference>
<evidence type="ECO:0000313" key="30">
    <source>
        <dbReference type="EMBL" id="CEO16998.1"/>
    </source>
</evidence>
<dbReference type="EMBL" id="LN794217">
    <property type="protein sequence ID" value="CEO17744.1"/>
    <property type="molecule type" value="Genomic_DNA"/>
</dbReference>
<dbReference type="KEGG" id="rmc:RMONA_03595"/>
<evidence type="ECO:0000313" key="57">
    <source>
        <dbReference type="EMBL" id="CEO17481.1"/>
    </source>
</evidence>
<dbReference type="KEGG" id="rmc:RMONA_02435"/>
<dbReference type="EMBL" id="LN794217">
    <property type="protein sequence ID" value="CEO17057.1"/>
    <property type="molecule type" value="Genomic_DNA"/>
</dbReference>
<evidence type="ECO:0000313" key="5">
    <source>
        <dbReference type="EMBL" id="CEO16518.1"/>
    </source>
</evidence>
<dbReference type="KEGG" id="rmc:RMONA_07910"/>
<evidence type="ECO:0000313" key="13">
    <source>
        <dbReference type="EMBL" id="CEO16661.1"/>
    </source>
</evidence>
<dbReference type="KEGG" id="rmc:RMONA_06915"/>
<evidence type="ECO:0000313" key="33">
    <source>
        <dbReference type="EMBL" id="CEO17038.1"/>
    </source>
</evidence>
<dbReference type="KEGG" id="rmc:RMONA_07200"/>